<gene>
    <name evidence="1" type="ORF">CSHISOI_08614</name>
</gene>
<dbReference type="AlphaFoldDB" id="A0A5Q4BJR0"/>
<name>A0A5Q4BJR0_9PEZI</name>
<dbReference type="EMBL" id="PUHP01001089">
    <property type="protein sequence ID" value="TQN66824.1"/>
    <property type="molecule type" value="Genomic_DNA"/>
</dbReference>
<organism evidence="1 2">
    <name type="scientific">Colletotrichum shisoi</name>
    <dbReference type="NCBI Taxonomy" id="2078593"/>
    <lineage>
        <taxon>Eukaryota</taxon>
        <taxon>Fungi</taxon>
        <taxon>Dikarya</taxon>
        <taxon>Ascomycota</taxon>
        <taxon>Pezizomycotina</taxon>
        <taxon>Sordariomycetes</taxon>
        <taxon>Hypocreomycetidae</taxon>
        <taxon>Glomerellales</taxon>
        <taxon>Glomerellaceae</taxon>
        <taxon>Colletotrichum</taxon>
        <taxon>Colletotrichum destructivum species complex</taxon>
    </lineage>
</organism>
<sequence>MALRQSYERRELTEVRWIDGKDNPADAMTKSNASAALERLVSANNLTIRMEAWNAGSTRQATTTTNNPFPTNAAANGYAFGPPYTTEIPSVTVGIEPTSFGGPGLARPQEEVAVLGMVHLEEFPGLRMPDHDRWPPPSEPPTLVDEDSLTTALIETMWGTRCPCLSTRPGQLKGPVLGQSCRILPPESHLLRPRTSENPCFGIVGMQTDDTFGINDAAFDDLEESKLKEANLLAKPKTYLSPGNALMFNGGIVSIDENGKVGLKQKGQGLN</sequence>
<dbReference type="Proteomes" id="UP000326340">
    <property type="component" value="Unassembled WGS sequence"/>
</dbReference>
<accession>A0A5Q4BJR0</accession>
<dbReference type="OrthoDB" id="4753111at2759"/>
<protein>
    <submittedName>
        <fullName evidence="1">Uncharacterized protein</fullName>
    </submittedName>
</protein>
<reference evidence="1 2" key="1">
    <citation type="journal article" date="2019" name="Sci. Rep.">
        <title>Colletotrichum shisoi sp. nov., an anthracnose pathogen of Perilla frutescens in Japan: molecular phylogenetic, morphological and genomic evidence.</title>
        <authorList>
            <person name="Gan P."/>
            <person name="Tsushima A."/>
            <person name="Hiroyama R."/>
            <person name="Narusaka M."/>
            <person name="Takano Y."/>
            <person name="Narusaka Y."/>
            <person name="Kawaradani M."/>
            <person name="Damm U."/>
            <person name="Shirasu K."/>
        </authorList>
    </citation>
    <scope>NUCLEOTIDE SEQUENCE [LARGE SCALE GENOMIC DNA]</scope>
    <source>
        <strain evidence="1 2">PG-2018a</strain>
    </source>
</reference>
<proteinExistence type="predicted"/>
<keyword evidence="2" id="KW-1185">Reference proteome</keyword>
<comment type="caution">
    <text evidence="1">The sequence shown here is derived from an EMBL/GenBank/DDBJ whole genome shotgun (WGS) entry which is preliminary data.</text>
</comment>
<evidence type="ECO:0000313" key="2">
    <source>
        <dbReference type="Proteomes" id="UP000326340"/>
    </source>
</evidence>
<evidence type="ECO:0000313" key="1">
    <source>
        <dbReference type="EMBL" id="TQN66824.1"/>
    </source>
</evidence>